<keyword evidence="3" id="KW-1185">Reference proteome</keyword>
<feature type="transmembrane region" description="Helical" evidence="1">
    <location>
        <begin position="67"/>
        <end position="87"/>
    </location>
</feature>
<accession>A0AAD9YGI9</accession>
<evidence type="ECO:0000256" key="1">
    <source>
        <dbReference type="SAM" id="Phobius"/>
    </source>
</evidence>
<comment type="caution">
    <text evidence="2">The sequence shown here is derived from an EMBL/GenBank/DDBJ whole genome shotgun (WGS) entry which is preliminary data.</text>
</comment>
<feature type="transmembrane region" description="Helical" evidence="1">
    <location>
        <begin position="184"/>
        <end position="205"/>
    </location>
</feature>
<proteinExistence type="predicted"/>
<dbReference type="AlphaFoldDB" id="A0AAD9YGI9"/>
<name>A0AAD9YGI9_COLKA</name>
<feature type="transmembrane region" description="Helical" evidence="1">
    <location>
        <begin position="143"/>
        <end position="164"/>
    </location>
</feature>
<evidence type="ECO:0000313" key="2">
    <source>
        <dbReference type="EMBL" id="KAK2764837.1"/>
    </source>
</evidence>
<protein>
    <submittedName>
        <fullName evidence="2">Uncharacterized protein</fullName>
    </submittedName>
</protein>
<evidence type="ECO:0000313" key="3">
    <source>
        <dbReference type="Proteomes" id="UP001281614"/>
    </source>
</evidence>
<keyword evidence="1" id="KW-0472">Membrane</keyword>
<dbReference type="Proteomes" id="UP001281614">
    <property type="component" value="Unassembled WGS sequence"/>
</dbReference>
<reference evidence="2" key="1">
    <citation type="submission" date="2023-02" db="EMBL/GenBank/DDBJ databases">
        <title>Colletotrichum kahawae CIFC_Que2 genome sequencing and assembly.</title>
        <authorList>
            <person name="Baroncelli R."/>
        </authorList>
    </citation>
    <scope>NUCLEOTIDE SEQUENCE</scope>
    <source>
        <strain evidence="2">CIFC_Que2</strain>
    </source>
</reference>
<keyword evidence="1" id="KW-0812">Transmembrane</keyword>
<keyword evidence="1" id="KW-1133">Transmembrane helix</keyword>
<dbReference type="EMBL" id="VYYT01000133">
    <property type="protein sequence ID" value="KAK2764837.1"/>
    <property type="molecule type" value="Genomic_DNA"/>
</dbReference>
<sequence length="207" mass="23267">MDGNSSFRSWVPPPVDEWNLVQDCSVYARFVSTIVRGSSVFGDDLDFDMCFIEAAALVNYVAILPTFYYSSVLLSLGIVIASLKFMISNVEFAQEDRLLQWQRGESTYSPYDIRLATIASLFSTLPPLMAGFMLRMHSERRRLFNVAILRFLGMLLLTVTIMAFSDIIGSPIPEKLEFVFGSELSVLQEVIFPAMIVASFLVFVIKG</sequence>
<organism evidence="2 3">
    <name type="scientific">Colletotrichum kahawae</name>
    <name type="common">Coffee berry disease fungus</name>
    <dbReference type="NCBI Taxonomy" id="34407"/>
    <lineage>
        <taxon>Eukaryota</taxon>
        <taxon>Fungi</taxon>
        <taxon>Dikarya</taxon>
        <taxon>Ascomycota</taxon>
        <taxon>Pezizomycotina</taxon>
        <taxon>Sordariomycetes</taxon>
        <taxon>Hypocreomycetidae</taxon>
        <taxon>Glomerellales</taxon>
        <taxon>Glomerellaceae</taxon>
        <taxon>Colletotrichum</taxon>
        <taxon>Colletotrichum gloeosporioides species complex</taxon>
    </lineage>
</organism>
<gene>
    <name evidence="2" type="ORF">CKAH01_15718</name>
</gene>